<evidence type="ECO:0000256" key="1">
    <source>
        <dbReference type="ARBA" id="ARBA00000142"/>
    </source>
</evidence>
<comment type="pathway">
    <text evidence="7">tRNA modification; N(7)-methylguanine-tRNA biosynthesis.</text>
</comment>
<gene>
    <name evidence="7 8" type="primary">trmB</name>
    <name evidence="8" type="ORF">H9702_05315</name>
</gene>
<proteinExistence type="inferred from homology"/>
<feature type="binding site" evidence="7">
    <location>
        <position position="118"/>
    </location>
    <ligand>
        <name>S-adenosyl-L-methionine</name>
        <dbReference type="ChEBI" id="CHEBI:59789"/>
    </ligand>
</feature>
<keyword evidence="4 7" id="KW-0808">Transferase</keyword>
<dbReference type="Pfam" id="PF02390">
    <property type="entry name" value="Methyltransf_4"/>
    <property type="match status" value="1"/>
</dbReference>
<feature type="binding site" evidence="7">
    <location>
        <position position="67"/>
    </location>
    <ligand>
        <name>S-adenosyl-L-methionine</name>
        <dbReference type="ChEBI" id="CHEBI:59789"/>
    </ligand>
</feature>
<sequence length="222" mass="26135">MRMRRLPWAEEYLNQSEIVIKDPAKMKGRWRQLVKGEKLHLEIGCGKGDYWNLMAQKEEQDGWIAIERNVSVAGIAVRKFDAMHNDPARMRFIWGDAEKVDEWFGEGEIDIIHLNFSDPWPKRRAHKKRLSSQAFIARYEKILKPGGSIQMKTDNSSLFEYSILQFQDCGWRLSEFSVDYRREPHEEDVITEYEQRFLTLGQPIYRAVWAKDGGMMDEGTDE</sequence>
<evidence type="ECO:0000256" key="7">
    <source>
        <dbReference type="HAMAP-Rule" id="MF_01057"/>
    </source>
</evidence>
<dbReference type="Proteomes" id="UP000823896">
    <property type="component" value="Unassembled WGS sequence"/>
</dbReference>
<dbReference type="NCBIfam" id="TIGR00091">
    <property type="entry name" value="tRNA (guanosine(46)-N7)-methyltransferase TrmB"/>
    <property type="match status" value="1"/>
</dbReference>
<dbReference type="EMBL" id="DWWM01000032">
    <property type="protein sequence ID" value="HJC36531.1"/>
    <property type="molecule type" value="Genomic_DNA"/>
</dbReference>
<evidence type="ECO:0000313" key="9">
    <source>
        <dbReference type="Proteomes" id="UP000823896"/>
    </source>
</evidence>
<dbReference type="InterPro" id="IPR055361">
    <property type="entry name" value="tRNA_methyltr_TrmB_bact"/>
</dbReference>
<dbReference type="AlphaFoldDB" id="A0A9D2NQ37"/>
<dbReference type="InterPro" id="IPR029063">
    <property type="entry name" value="SAM-dependent_MTases_sf"/>
</dbReference>
<keyword evidence="5 7" id="KW-0949">S-adenosyl-L-methionine</keyword>
<keyword evidence="3 7" id="KW-0489">Methyltransferase</keyword>
<dbReference type="Gene3D" id="3.40.50.150">
    <property type="entry name" value="Vaccinia Virus protein VP39"/>
    <property type="match status" value="1"/>
</dbReference>
<dbReference type="GO" id="GO:0008176">
    <property type="term" value="F:tRNA (guanine(46)-N7)-methyltransferase activity"/>
    <property type="evidence" value="ECO:0007669"/>
    <property type="project" value="UniProtKB-UniRule"/>
</dbReference>
<reference evidence="8" key="2">
    <citation type="submission" date="2021-04" db="EMBL/GenBank/DDBJ databases">
        <authorList>
            <person name="Gilroy R."/>
        </authorList>
    </citation>
    <scope>NUCLEOTIDE SEQUENCE</scope>
    <source>
        <strain evidence="8">CHK187-11901</strain>
    </source>
</reference>
<comment type="caution">
    <text evidence="8">The sequence shown here is derived from an EMBL/GenBank/DDBJ whole genome shotgun (WGS) entry which is preliminary data.</text>
</comment>
<dbReference type="CDD" id="cd02440">
    <property type="entry name" value="AdoMet_MTases"/>
    <property type="match status" value="1"/>
</dbReference>
<comment type="catalytic activity">
    <reaction evidence="1 7">
        <text>guanosine(46) in tRNA + S-adenosyl-L-methionine = N(7)-methylguanosine(46) in tRNA + S-adenosyl-L-homocysteine</text>
        <dbReference type="Rhea" id="RHEA:42708"/>
        <dbReference type="Rhea" id="RHEA-COMP:10188"/>
        <dbReference type="Rhea" id="RHEA-COMP:10189"/>
        <dbReference type="ChEBI" id="CHEBI:57856"/>
        <dbReference type="ChEBI" id="CHEBI:59789"/>
        <dbReference type="ChEBI" id="CHEBI:74269"/>
        <dbReference type="ChEBI" id="CHEBI:74480"/>
        <dbReference type="EC" id="2.1.1.33"/>
    </reaction>
</comment>
<evidence type="ECO:0000256" key="5">
    <source>
        <dbReference type="ARBA" id="ARBA00022691"/>
    </source>
</evidence>
<dbReference type="InterPro" id="IPR003358">
    <property type="entry name" value="tRNA_(Gua-N-7)_MeTrfase_Trmb"/>
</dbReference>
<dbReference type="HAMAP" id="MF_01057">
    <property type="entry name" value="tRNA_methyltr_TrmB"/>
    <property type="match status" value="1"/>
</dbReference>
<dbReference type="PANTHER" id="PTHR23417">
    <property type="entry name" value="3-DEOXY-D-MANNO-OCTULOSONIC-ACID TRANSFERASE/TRNA GUANINE-N 7 - -METHYLTRANSFERASE"/>
    <property type="match status" value="1"/>
</dbReference>
<comment type="similarity">
    <text evidence="7">Belongs to the class I-like SAM-binding methyltransferase superfamily. TrmB family.</text>
</comment>
<dbReference type="PANTHER" id="PTHR23417:SF14">
    <property type="entry name" value="PENTACOTRIPEPTIDE-REPEAT REGION OF PRORP DOMAIN-CONTAINING PROTEIN"/>
    <property type="match status" value="1"/>
</dbReference>
<comment type="caution">
    <text evidence="7">Lacks conserved residue(s) required for the propagation of feature annotation.</text>
</comment>
<organism evidence="8 9">
    <name type="scientific">Candidatus Merdibacter merdavium</name>
    <dbReference type="NCBI Taxonomy" id="2838692"/>
    <lineage>
        <taxon>Bacteria</taxon>
        <taxon>Bacillati</taxon>
        <taxon>Bacillota</taxon>
        <taxon>Erysipelotrichia</taxon>
        <taxon>Erysipelotrichales</taxon>
        <taxon>Erysipelotrichaceae</taxon>
        <taxon>Merdibacter</taxon>
    </lineage>
</organism>
<evidence type="ECO:0000256" key="2">
    <source>
        <dbReference type="ARBA" id="ARBA00003015"/>
    </source>
</evidence>
<accession>A0A9D2NQ37</accession>
<name>A0A9D2NQ37_9FIRM</name>
<dbReference type="SUPFAM" id="SSF53335">
    <property type="entry name" value="S-adenosyl-L-methionine-dependent methyltransferases"/>
    <property type="match status" value="1"/>
</dbReference>
<dbReference type="NCBIfam" id="NF001080">
    <property type="entry name" value="PRK00121.2-2"/>
    <property type="match status" value="1"/>
</dbReference>
<feature type="binding site" evidence="7">
    <location>
        <position position="122"/>
    </location>
    <ligand>
        <name>substrate</name>
    </ligand>
</feature>
<evidence type="ECO:0000256" key="6">
    <source>
        <dbReference type="ARBA" id="ARBA00022694"/>
    </source>
</evidence>
<feature type="binding site" evidence="7">
    <location>
        <position position="96"/>
    </location>
    <ligand>
        <name>S-adenosyl-L-methionine</name>
        <dbReference type="ChEBI" id="CHEBI:59789"/>
    </ligand>
</feature>
<evidence type="ECO:0000256" key="3">
    <source>
        <dbReference type="ARBA" id="ARBA00022603"/>
    </source>
</evidence>
<dbReference type="PROSITE" id="PS51625">
    <property type="entry name" value="SAM_MT_TRMB"/>
    <property type="match status" value="1"/>
</dbReference>
<comment type="function">
    <text evidence="2 7">Catalyzes the formation of N(7)-methylguanine at position 46 (m7G46) in tRNA.</text>
</comment>
<evidence type="ECO:0000256" key="4">
    <source>
        <dbReference type="ARBA" id="ARBA00022679"/>
    </source>
</evidence>
<reference evidence="8" key="1">
    <citation type="journal article" date="2021" name="PeerJ">
        <title>Extensive microbial diversity within the chicken gut microbiome revealed by metagenomics and culture.</title>
        <authorList>
            <person name="Gilroy R."/>
            <person name="Ravi A."/>
            <person name="Getino M."/>
            <person name="Pursley I."/>
            <person name="Horton D.L."/>
            <person name="Alikhan N.F."/>
            <person name="Baker D."/>
            <person name="Gharbi K."/>
            <person name="Hall N."/>
            <person name="Watson M."/>
            <person name="Adriaenssens E.M."/>
            <person name="Foster-Nyarko E."/>
            <person name="Jarju S."/>
            <person name="Secka A."/>
            <person name="Antonio M."/>
            <person name="Oren A."/>
            <person name="Chaudhuri R.R."/>
            <person name="La Ragione R."/>
            <person name="Hildebrand F."/>
            <person name="Pallen M.J."/>
        </authorList>
    </citation>
    <scope>NUCLEOTIDE SEQUENCE</scope>
    <source>
        <strain evidence="8">CHK187-11901</strain>
    </source>
</reference>
<evidence type="ECO:0000313" key="8">
    <source>
        <dbReference type="EMBL" id="HJC36531.1"/>
    </source>
</evidence>
<dbReference type="GO" id="GO:0043527">
    <property type="term" value="C:tRNA methyltransferase complex"/>
    <property type="evidence" value="ECO:0007669"/>
    <property type="project" value="TreeGrafter"/>
</dbReference>
<keyword evidence="6 7" id="KW-0819">tRNA processing</keyword>
<feature type="binding site" evidence="7">
    <location>
        <position position="154"/>
    </location>
    <ligand>
        <name>substrate</name>
    </ligand>
</feature>
<feature type="binding site" evidence="7">
    <location>
        <begin position="191"/>
        <end position="194"/>
    </location>
    <ligand>
        <name>substrate</name>
    </ligand>
</feature>
<dbReference type="EC" id="2.1.1.33" evidence="7"/>
<protein>
    <recommendedName>
        <fullName evidence="7">tRNA (guanine-N(7)-)-methyltransferase</fullName>
        <ecNumber evidence="7">2.1.1.33</ecNumber>
    </recommendedName>
    <alternativeName>
        <fullName evidence="7">tRNA (guanine(46)-N(7))-methyltransferase</fullName>
    </alternativeName>
    <alternativeName>
        <fullName evidence="7">tRNA(m7G46)-methyltransferase</fullName>
    </alternativeName>
</protein>
<feature type="binding site" evidence="7">
    <location>
        <position position="42"/>
    </location>
    <ligand>
        <name>S-adenosyl-L-methionine</name>
        <dbReference type="ChEBI" id="CHEBI:59789"/>
    </ligand>
</feature>